<dbReference type="AlphaFoldDB" id="A0A9X9XGU9"/>
<dbReference type="PANTHER" id="PTHR10192:SF5">
    <property type="entry name" value="GEPHYRIN"/>
    <property type="match status" value="1"/>
</dbReference>
<dbReference type="Gene3D" id="2.170.190.11">
    <property type="entry name" value="Molybdopterin biosynthesis moea protein, domain 3"/>
    <property type="match status" value="1"/>
</dbReference>
<reference evidence="8" key="2">
    <citation type="journal article" date="2021" name="Syst. Appl. Microbiol.">
        <title>Roseomonas hellenica sp. nov., isolated from roots of wild-growing Alkanna tinctoria.</title>
        <authorList>
            <person name="Rat A."/>
            <person name="Naranjo H.D."/>
            <person name="Lebbe L."/>
            <person name="Cnockaert M."/>
            <person name="Krigas N."/>
            <person name="Grigoriadou K."/>
            <person name="Maloupa E."/>
            <person name="Willems A."/>
        </authorList>
    </citation>
    <scope>NUCLEOTIDE SEQUENCE</scope>
    <source>
        <strain evidence="8">LMG 31228</strain>
    </source>
</reference>
<evidence type="ECO:0000256" key="2">
    <source>
        <dbReference type="ARBA" id="ARBA00005046"/>
    </source>
</evidence>
<dbReference type="GO" id="GO:0046872">
    <property type="term" value="F:metal ion binding"/>
    <property type="evidence" value="ECO:0007669"/>
    <property type="project" value="UniProtKB-UniRule"/>
</dbReference>
<dbReference type="SMART" id="SM00852">
    <property type="entry name" value="MoCF_biosynth"/>
    <property type="match status" value="1"/>
</dbReference>
<evidence type="ECO:0000313" key="8">
    <source>
        <dbReference type="EMBL" id="MBR0682935.1"/>
    </source>
</evidence>
<name>A0A9X9XGU9_9PROT</name>
<keyword evidence="6" id="KW-0500">Molybdenum</keyword>
<dbReference type="EC" id="2.10.1.1" evidence="6"/>
<dbReference type="PANTHER" id="PTHR10192">
    <property type="entry name" value="MOLYBDOPTERIN BIOSYNTHESIS PROTEIN"/>
    <property type="match status" value="1"/>
</dbReference>
<dbReference type="InterPro" id="IPR036135">
    <property type="entry name" value="MoeA_linker/N_sf"/>
</dbReference>
<keyword evidence="4 6" id="KW-0501">Molybdenum cofactor biosynthesis</keyword>
<dbReference type="GO" id="GO:0005737">
    <property type="term" value="C:cytoplasm"/>
    <property type="evidence" value="ECO:0007669"/>
    <property type="project" value="TreeGrafter"/>
</dbReference>
<organism evidence="8 9">
    <name type="scientific">Neoroseomonas eburnea</name>
    <dbReference type="NCBI Taxonomy" id="1346889"/>
    <lineage>
        <taxon>Bacteria</taxon>
        <taxon>Pseudomonadati</taxon>
        <taxon>Pseudomonadota</taxon>
        <taxon>Alphaproteobacteria</taxon>
        <taxon>Acetobacterales</taxon>
        <taxon>Acetobacteraceae</taxon>
        <taxon>Neoroseomonas</taxon>
    </lineage>
</organism>
<protein>
    <recommendedName>
        <fullName evidence="6">Molybdopterin molybdenumtransferase</fullName>
        <ecNumber evidence="6">2.10.1.1</ecNumber>
    </recommendedName>
</protein>
<dbReference type="InterPro" id="IPR038987">
    <property type="entry name" value="MoeA-like"/>
</dbReference>
<evidence type="ECO:0000256" key="1">
    <source>
        <dbReference type="ARBA" id="ARBA00002901"/>
    </source>
</evidence>
<reference evidence="8" key="1">
    <citation type="submission" date="2020-01" db="EMBL/GenBank/DDBJ databases">
        <authorList>
            <person name="Rat A."/>
        </authorList>
    </citation>
    <scope>NUCLEOTIDE SEQUENCE</scope>
    <source>
        <strain evidence="8">LMG 31228</strain>
    </source>
</reference>
<dbReference type="SUPFAM" id="SSF53218">
    <property type="entry name" value="Molybdenum cofactor biosynthesis proteins"/>
    <property type="match status" value="1"/>
</dbReference>
<dbReference type="InterPro" id="IPR036425">
    <property type="entry name" value="MoaB/Mog-like_dom_sf"/>
</dbReference>
<keyword evidence="9" id="KW-1185">Reference proteome</keyword>
<dbReference type="SUPFAM" id="SSF63882">
    <property type="entry name" value="MoeA N-terminal region -like"/>
    <property type="match status" value="1"/>
</dbReference>
<comment type="pathway">
    <text evidence="2 6">Cofactor biosynthesis; molybdopterin biosynthesis.</text>
</comment>
<evidence type="ECO:0000256" key="5">
    <source>
        <dbReference type="ARBA" id="ARBA00047317"/>
    </source>
</evidence>
<dbReference type="Proteomes" id="UP001138709">
    <property type="component" value="Unassembled WGS sequence"/>
</dbReference>
<comment type="similarity">
    <text evidence="3 6">Belongs to the MoeA family.</text>
</comment>
<dbReference type="Pfam" id="PF03454">
    <property type="entry name" value="MoeA_C"/>
    <property type="match status" value="1"/>
</dbReference>
<evidence type="ECO:0000313" key="9">
    <source>
        <dbReference type="Proteomes" id="UP001138709"/>
    </source>
</evidence>
<dbReference type="InterPro" id="IPR001453">
    <property type="entry name" value="MoaB/Mog_dom"/>
</dbReference>
<dbReference type="Gene3D" id="2.40.340.10">
    <property type="entry name" value="MoeA, C-terminal, domain IV"/>
    <property type="match status" value="1"/>
</dbReference>
<evidence type="ECO:0000256" key="3">
    <source>
        <dbReference type="ARBA" id="ARBA00010763"/>
    </source>
</evidence>
<comment type="caution">
    <text evidence="8">The sequence shown here is derived from an EMBL/GenBank/DDBJ whole genome shotgun (WGS) entry which is preliminary data.</text>
</comment>
<proteinExistence type="inferred from homology"/>
<comment type="function">
    <text evidence="1 6">Catalyzes the insertion of molybdate into adenylated molybdopterin with the concomitant release of AMP.</text>
</comment>
<keyword evidence="6" id="KW-0808">Transferase</keyword>
<dbReference type="InterPro" id="IPR005111">
    <property type="entry name" value="MoeA_C_domain_IV"/>
</dbReference>
<dbReference type="GO" id="GO:0061599">
    <property type="term" value="F:molybdopterin molybdotransferase activity"/>
    <property type="evidence" value="ECO:0007669"/>
    <property type="project" value="UniProtKB-UniRule"/>
</dbReference>
<dbReference type="InterPro" id="IPR005110">
    <property type="entry name" value="MoeA_linker/N"/>
</dbReference>
<dbReference type="InterPro" id="IPR036688">
    <property type="entry name" value="MoeA_C_domain_IV_sf"/>
</dbReference>
<evidence type="ECO:0000256" key="4">
    <source>
        <dbReference type="ARBA" id="ARBA00023150"/>
    </source>
</evidence>
<dbReference type="Pfam" id="PF03453">
    <property type="entry name" value="MoeA_N"/>
    <property type="match status" value="1"/>
</dbReference>
<dbReference type="EMBL" id="JAAEDL010000024">
    <property type="protein sequence ID" value="MBR0682935.1"/>
    <property type="molecule type" value="Genomic_DNA"/>
</dbReference>
<accession>A0A9X9XGU9</accession>
<comment type="cofactor">
    <cofactor evidence="6">
        <name>Mg(2+)</name>
        <dbReference type="ChEBI" id="CHEBI:18420"/>
    </cofactor>
</comment>
<dbReference type="Gene3D" id="3.90.105.10">
    <property type="entry name" value="Molybdopterin biosynthesis moea protein, domain 2"/>
    <property type="match status" value="1"/>
</dbReference>
<keyword evidence="6" id="KW-0460">Magnesium</keyword>
<evidence type="ECO:0000256" key="6">
    <source>
        <dbReference type="RuleBase" id="RU365090"/>
    </source>
</evidence>
<dbReference type="Pfam" id="PF00994">
    <property type="entry name" value="MoCF_biosynth"/>
    <property type="match status" value="1"/>
</dbReference>
<evidence type="ECO:0000259" key="7">
    <source>
        <dbReference type="SMART" id="SM00852"/>
    </source>
</evidence>
<dbReference type="GO" id="GO:0006777">
    <property type="term" value="P:Mo-molybdopterin cofactor biosynthetic process"/>
    <property type="evidence" value="ECO:0007669"/>
    <property type="project" value="UniProtKB-UniRule"/>
</dbReference>
<dbReference type="SUPFAM" id="SSF63867">
    <property type="entry name" value="MoeA C-terminal domain-like"/>
    <property type="match status" value="1"/>
</dbReference>
<gene>
    <name evidence="8" type="ORF">GXW74_20760</name>
</gene>
<feature type="domain" description="MoaB/Mog" evidence="7">
    <location>
        <begin position="161"/>
        <end position="291"/>
    </location>
</feature>
<comment type="catalytic activity">
    <reaction evidence="5">
        <text>adenylyl-molybdopterin + molybdate = Mo-molybdopterin + AMP + H(+)</text>
        <dbReference type="Rhea" id="RHEA:35047"/>
        <dbReference type="ChEBI" id="CHEBI:15378"/>
        <dbReference type="ChEBI" id="CHEBI:36264"/>
        <dbReference type="ChEBI" id="CHEBI:62727"/>
        <dbReference type="ChEBI" id="CHEBI:71302"/>
        <dbReference type="ChEBI" id="CHEBI:456215"/>
        <dbReference type="EC" id="2.10.1.1"/>
    </reaction>
</comment>
<sequence>MALEEALAAWLALLPHPVAPQRMAAAAAVGRVLAEPVQAIAPVPALPTALRDGWAVSAAETLGADSYAPLPLATLPPRMRPGDVLPPGADAVLPAFDLLPDGPFGQVVQPVAPGEGVRRAGEDIPAGTVLRAAGERLLPRDLAALAALGRAEVAVRIPRLAWIAVGDEITVASAPDTAGPVLAALAATEGAAWTALAPVPDVPDTIAAALSDAAAAHDLVLLGGGSGEGPDDRSAEGLAAAGRLVLHGIGARPGATAGFGIVNQRPVLLLPGRAEDAIAAWLLLARPAFAALAGLATVPPARARLTRKVASSVGMAELVPLRLDARGNAEPLAVGTLPLAALSAAAAVLVVPPGSEGYESGTEIPILPL</sequence>
<dbReference type="Gene3D" id="3.40.980.10">
    <property type="entry name" value="MoaB/Mog-like domain"/>
    <property type="match status" value="1"/>
</dbReference>
<keyword evidence="6" id="KW-0479">Metal-binding</keyword>